<dbReference type="EMBL" id="JAIXMP010000003">
    <property type="protein sequence ID" value="KAI9275931.1"/>
    <property type="molecule type" value="Genomic_DNA"/>
</dbReference>
<reference evidence="1" key="2">
    <citation type="submission" date="2023-02" db="EMBL/GenBank/DDBJ databases">
        <authorList>
            <consortium name="DOE Joint Genome Institute"/>
            <person name="Mondo S.J."/>
            <person name="Chang Y."/>
            <person name="Wang Y."/>
            <person name="Ahrendt S."/>
            <person name="Andreopoulos W."/>
            <person name="Barry K."/>
            <person name="Beard J."/>
            <person name="Benny G.L."/>
            <person name="Blankenship S."/>
            <person name="Bonito G."/>
            <person name="Cuomo C."/>
            <person name="Desiro A."/>
            <person name="Gervers K.A."/>
            <person name="Hundley H."/>
            <person name="Kuo A."/>
            <person name="LaButti K."/>
            <person name="Lang B.F."/>
            <person name="Lipzen A."/>
            <person name="O'Donnell K."/>
            <person name="Pangilinan J."/>
            <person name="Reynolds N."/>
            <person name="Sandor L."/>
            <person name="Smith M.W."/>
            <person name="Tsang A."/>
            <person name="Grigoriev I.V."/>
            <person name="Stajich J.E."/>
            <person name="Spatafora J.W."/>
        </authorList>
    </citation>
    <scope>NUCLEOTIDE SEQUENCE</scope>
    <source>
        <strain evidence="1">RSA 2281</strain>
    </source>
</reference>
<name>A0AAD5PJA1_9FUNG</name>
<comment type="caution">
    <text evidence="1">The sequence shown here is derived from an EMBL/GenBank/DDBJ whole genome shotgun (WGS) entry which is preliminary data.</text>
</comment>
<dbReference type="Proteomes" id="UP001209540">
    <property type="component" value="Unassembled WGS sequence"/>
</dbReference>
<evidence type="ECO:0000313" key="1">
    <source>
        <dbReference type="EMBL" id="KAI9275931.1"/>
    </source>
</evidence>
<dbReference type="AlphaFoldDB" id="A0AAD5PJA1"/>
<organism evidence="1 2">
    <name type="scientific">Phascolomyces articulosus</name>
    <dbReference type="NCBI Taxonomy" id="60185"/>
    <lineage>
        <taxon>Eukaryota</taxon>
        <taxon>Fungi</taxon>
        <taxon>Fungi incertae sedis</taxon>
        <taxon>Mucoromycota</taxon>
        <taxon>Mucoromycotina</taxon>
        <taxon>Mucoromycetes</taxon>
        <taxon>Mucorales</taxon>
        <taxon>Lichtheimiaceae</taxon>
        <taxon>Phascolomyces</taxon>
    </lineage>
</organism>
<protein>
    <submittedName>
        <fullName evidence="1">Uncharacterized protein</fullName>
    </submittedName>
</protein>
<evidence type="ECO:0000313" key="2">
    <source>
        <dbReference type="Proteomes" id="UP001209540"/>
    </source>
</evidence>
<keyword evidence="2" id="KW-1185">Reference proteome</keyword>
<reference evidence="1" key="1">
    <citation type="journal article" date="2022" name="IScience">
        <title>Evolution of zygomycete secretomes and the origins of terrestrial fungal ecologies.</title>
        <authorList>
            <person name="Chang Y."/>
            <person name="Wang Y."/>
            <person name="Mondo S."/>
            <person name="Ahrendt S."/>
            <person name="Andreopoulos W."/>
            <person name="Barry K."/>
            <person name="Beard J."/>
            <person name="Benny G.L."/>
            <person name="Blankenship S."/>
            <person name="Bonito G."/>
            <person name="Cuomo C."/>
            <person name="Desiro A."/>
            <person name="Gervers K.A."/>
            <person name="Hundley H."/>
            <person name="Kuo A."/>
            <person name="LaButti K."/>
            <person name="Lang B.F."/>
            <person name="Lipzen A."/>
            <person name="O'Donnell K."/>
            <person name="Pangilinan J."/>
            <person name="Reynolds N."/>
            <person name="Sandor L."/>
            <person name="Smith M.E."/>
            <person name="Tsang A."/>
            <person name="Grigoriev I.V."/>
            <person name="Stajich J.E."/>
            <person name="Spatafora J.W."/>
        </authorList>
    </citation>
    <scope>NUCLEOTIDE SEQUENCE</scope>
    <source>
        <strain evidence="1">RSA 2281</strain>
    </source>
</reference>
<accession>A0AAD5PJA1</accession>
<gene>
    <name evidence="1" type="ORF">BDA99DRAFT_532872</name>
</gene>
<proteinExistence type="predicted"/>
<sequence length="155" mass="18162">MFGLERPVVDYLMQLILARSNPVDNVGCIRRTVTRAFTPKDIIYMIKSIKVILSSKYIHYLNILRKLNFQYLNHGSDGCTRDQFLNIHYNLQVNMYRWLIAPDKMNYDKYLLQFAACRSDKMEERIGSNTERQSPVSSDVILSYIVCNGDFCNLF</sequence>